<dbReference type="EMBL" id="CM010724">
    <property type="protein sequence ID" value="RZC81397.1"/>
    <property type="molecule type" value="Genomic_DNA"/>
</dbReference>
<accession>A0A4Y7L8V0</accession>
<evidence type="ECO:0000313" key="1">
    <source>
        <dbReference type="EMBL" id="RZC81397.1"/>
    </source>
</evidence>
<keyword evidence="2" id="KW-1185">Reference proteome</keyword>
<dbReference type="AlphaFoldDB" id="A0A4Y7L8V0"/>
<sequence length="77" mass="9256">MKGLEEKSCGGGSNFYRHRALDRFGLDKIRQKTKERLNIRFKMIWKLLAMIANKHRIMMENQVRRAKIKCQTMWSLD</sequence>
<organism evidence="1 2">
    <name type="scientific">Papaver somniferum</name>
    <name type="common">Opium poppy</name>
    <dbReference type="NCBI Taxonomy" id="3469"/>
    <lineage>
        <taxon>Eukaryota</taxon>
        <taxon>Viridiplantae</taxon>
        <taxon>Streptophyta</taxon>
        <taxon>Embryophyta</taxon>
        <taxon>Tracheophyta</taxon>
        <taxon>Spermatophyta</taxon>
        <taxon>Magnoliopsida</taxon>
        <taxon>Ranunculales</taxon>
        <taxon>Papaveraceae</taxon>
        <taxon>Papaveroideae</taxon>
        <taxon>Papaver</taxon>
    </lineage>
</organism>
<gene>
    <name evidence="1" type="ORF">C5167_043972</name>
</gene>
<proteinExistence type="predicted"/>
<dbReference type="Proteomes" id="UP000316621">
    <property type="component" value="Chromosome 10"/>
</dbReference>
<evidence type="ECO:0000313" key="2">
    <source>
        <dbReference type="Proteomes" id="UP000316621"/>
    </source>
</evidence>
<name>A0A4Y7L8V0_PAPSO</name>
<protein>
    <submittedName>
        <fullName evidence="1">Uncharacterized protein</fullName>
    </submittedName>
</protein>
<dbReference type="Gramene" id="RZC81397">
    <property type="protein sequence ID" value="RZC81397"/>
    <property type="gene ID" value="C5167_043972"/>
</dbReference>
<reference evidence="1 2" key="1">
    <citation type="journal article" date="2018" name="Science">
        <title>The opium poppy genome and morphinan production.</title>
        <authorList>
            <person name="Guo L."/>
            <person name="Winzer T."/>
            <person name="Yang X."/>
            <person name="Li Y."/>
            <person name="Ning Z."/>
            <person name="He Z."/>
            <person name="Teodor R."/>
            <person name="Lu Y."/>
            <person name="Bowser T.A."/>
            <person name="Graham I.A."/>
            <person name="Ye K."/>
        </authorList>
    </citation>
    <scope>NUCLEOTIDE SEQUENCE [LARGE SCALE GENOMIC DNA]</scope>
    <source>
        <strain evidence="2">cv. HN1</strain>
        <tissue evidence="1">Leaves</tissue>
    </source>
</reference>